<protein>
    <recommendedName>
        <fullName evidence="3">beta-N-acetylhexosaminidase</fullName>
        <ecNumber evidence="3">3.2.1.52</ecNumber>
    </recommendedName>
</protein>
<dbReference type="PANTHER" id="PTHR30480:SF13">
    <property type="entry name" value="BETA-HEXOSAMINIDASE"/>
    <property type="match status" value="1"/>
</dbReference>
<dbReference type="PANTHER" id="PTHR30480">
    <property type="entry name" value="BETA-HEXOSAMINIDASE-RELATED"/>
    <property type="match status" value="1"/>
</dbReference>
<dbReference type="Gene3D" id="3.40.50.1700">
    <property type="entry name" value="Glycoside hydrolase family 3 C-terminal domain"/>
    <property type="match status" value="1"/>
</dbReference>
<proteinExistence type="inferred from homology"/>
<sequence length="533" mass="60322">MKPKKIFEAMALREKIAQMFLQYYQGYEDLPEHLIKMNKRSELGGIIFFSGNNVRNLEQLHKMCKNIQSHASENRFNLPFFLTIDQEGGQLTAIHEGTTVFPGNMSLGFANDIELAYRQGRHVGKELKYGGINICYAPVLDISYDNIHGIPIVDNRMYSSNPEVVADMGTGFIKGLQDEGILACGKHFPGMRLTQEDTHYKVDINPSSMDRLQKVELIPYKKAIREGLSCIMLHHGIFTAFDDRRPASLSKKVIDYLRKELDFKGLIITDDLIMKAISNQYGEKDAVVHAINAGADLIIDTCAGPWFVDYVYECVQKGMISEDRINDAVMRILEYKEKANAGFIPDEKEFSLEEGNRLSAAIAQKALIKYKGDDYLLPIRLDKDEKLGIIFGNPARLVMSDATNLYDLSIKEVIQKKGYHHNIKEAIMPWHPTDEEIISLGDVAIISDVVIFTTVNAYHFDRQIKVLQYIREYCPDKLIISVATRSPEDARLLEPYSDVVIVTGGLTVSILEALADVIFDHGQFEMNPAKRLK</sequence>
<dbReference type="InterPro" id="IPR050226">
    <property type="entry name" value="NagZ_Beta-hexosaminidase"/>
</dbReference>
<dbReference type="InterPro" id="IPR017853">
    <property type="entry name" value="GH"/>
</dbReference>
<dbReference type="Pfam" id="PF00933">
    <property type="entry name" value="Glyco_hydro_3"/>
    <property type="match status" value="1"/>
</dbReference>
<reference evidence="7 8" key="1">
    <citation type="submission" date="2023-03" db="EMBL/GenBank/DDBJ databases">
        <title>Novel Species.</title>
        <authorList>
            <person name="Ma S."/>
        </authorList>
    </citation>
    <scope>NUCLEOTIDE SEQUENCE [LARGE SCALE GENOMIC DNA]</scope>
    <source>
        <strain evidence="7 8">LIND6LT2</strain>
    </source>
</reference>
<evidence type="ECO:0000256" key="5">
    <source>
        <dbReference type="ARBA" id="ARBA00023295"/>
    </source>
</evidence>
<organism evidence="7 8">
    <name type="scientific">Defluviitalea saccharophila</name>
    <dbReference type="NCBI Taxonomy" id="879970"/>
    <lineage>
        <taxon>Bacteria</taxon>
        <taxon>Bacillati</taxon>
        <taxon>Bacillota</taxon>
        <taxon>Clostridia</taxon>
        <taxon>Lachnospirales</taxon>
        <taxon>Defluviitaleaceae</taxon>
        <taxon>Defluviitalea</taxon>
    </lineage>
</organism>
<evidence type="ECO:0000256" key="1">
    <source>
        <dbReference type="ARBA" id="ARBA00001231"/>
    </source>
</evidence>
<evidence type="ECO:0000256" key="2">
    <source>
        <dbReference type="ARBA" id="ARBA00005336"/>
    </source>
</evidence>
<comment type="similarity">
    <text evidence="2">Belongs to the glycosyl hydrolase 3 family.</text>
</comment>
<keyword evidence="8" id="KW-1185">Reference proteome</keyword>
<accession>A0ABZ2Y276</accession>
<evidence type="ECO:0000259" key="6">
    <source>
        <dbReference type="Pfam" id="PF00933"/>
    </source>
</evidence>
<dbReference type="InterPro" id="IPR036881">
    <property type="entry name" value="Glyco_hydro_3_C_sf"/>
</dbReference>
<dbReference type="InterPro" id="IPR001764">
    <property type="entry name" value="Glyco_hydro_3_N"/>
</dbReference>
<evidence type="ECO:0000313" key="7">
    <source>
        <dbReference type="EMBL" id="WZL69441.1"/>
    </source>
</evidence>
<keyword evidence="4 7" id="KW-0378">Hydrolase</keyword>
<dbReference type="Gene3D" id="3.20.20.300">
    <property type="entry name" value="Glycoside hydrolase, family 3, N-terminal domain"/>
    <property type="match status" value="1"/>
</dbReference>
<comment type="catalytic activity">
    <reaction evidence="1">
        <text>Hydrolysis of terminal non-reducing N-acetyl-D-hexosamine residues in N-acetyl-beta-D-hexosaminides.</text>
        <dbReference type="EC" id="3.2.1.52"/>
    </reaction>
</comment>
<dbReference type="InterPro" id="IPR036962">
    <property type="entry name" value="Glyco_hydro_3_N_sf"/>
</dbReference>
<dbReference type="GO" id="GO:0016798">
    <property type="term" value="F:hydrolase activity, acting on glycosyl bonds"/>
    <property type="evidence" value="ECO:0007669"/>
    <property type="project" value="UniProtKB-KW"/>
</dbReference>
<dbReference type="SUPFAM" id="SSF51445">
    <property type="entry name" value="(Trans)glycosidases"/>
    <property type="match status" value="1"/>
</dbReference>
<dbReference type="EC" id="3.2.1.52" evidence="3"/>
<dbReference type="EMBL" id="CP121687">
    <property type="protein sequence ID" value="WZL69441.1"/>
    <property type="molecule type" value="Genomic_DNA"/>
</dbReference>
<dbReference type="Proteomes" id="UP001486565">
    <property type="component" value="Chromosome"/>
</dbReference>
<evidence type="ECO:0000256" key="3">
    <source>
        <dbReference type="ARBA" id="ARBA00012663"/>
    </source>
</evidence>
<evidence type="ECO:0000256" key="4">
    <source>
        <dbReference type="ARBA" id="ARBA00022801"/>
    </source>
</evidence>
<evidence type="ECO:0000313" key="8">
    <source>
        <dbReference type="Proteomes" id="UP001486565"/>
    </source>
</evidence>
<name>A0ABZ2Y276_9FIRM</name>
<keyword evidence="5 7" id="KW-0326">Glycosidase</keyword>
<gene>
    <name evidence="7" type="ORF">QBE51_11640</name>
</gene>
<feature type="domain" description="Glycoside hydrolase family 3 N-terminal" evidence="6">
    <location>
        <begin position="12"/>
        <end position="334"/>
    </location>
</feature>
<dbReference type="RefSeq" id="WP_341876437.1">
    <property type="nucleotide sequence ID" value="NZ_CP121687.1"/>
</dbReference>